<dbReference type="AlphaFoldDB" id="A0A839TU22"/>
<accession>A0A839TU22</accession>
<dbReference type="PRINTS" id="PR00111">
    <property type="entry name" value="ABHYDROLASE"/>
</dbReference>
<dbReference type="Proteomes" id="UP000517523">
    <property type="component" value="Unassembled WGS sequence"/>
</dbReference>
<organism evidence="4 5">
    <name type="scientific">Paenibacillus rhizosphaerae</name>
    <dbReference type="NCBI Taxonomy" id="297318"/>
    <lineage>
        <taxon>Bacteria</taxon>
        <taxon>Bacillati</taxon>
        <taxon>Bacillota</taxon>
        <taxon>Bacilli</taxon>
        <taxon>Bacillales</taxon>
        <taxon>Paenibacillaceae</taxon>
        <taxon>Paenibacillus</taxon>
    </lineage>
</organism>
<dbReference type="EMBL" id="JACHXJ010000005">
    <property type="protein sequence ID" value="MBB3130614.1"/>
    <property type="molecule type" value="Genomic_DNA"/>
</dbReference>
<dbReference type="InterPro" id="IPR029058">
    <property type="entry name" value="AB_hydrolase_fold"/>
</dbReference>
<evidence type="ECO:0000256" key="2">
    <source>
        <dbReference type="ARBA" id="ARBA00022801"/>
    </source>
</evidence>
<dbReference type="PANTHER" id="PTHR43039">
    <property type="entry name" value="ESTERASE-RELATED"/>
    <property type="match status" value="1"/>
</dbReference>
<gene>
    <name evidence="4" type="ORF">FHS19_005333</name>
</gene>
<dbReference type="InterPro" id="IPR000073">
    <property type="entry name" value="AB_hydrolase_1"/>
</dbReference>
<evidence type="ECO:0000313" key="4">
    <source>
        <dbReference type="EMBL" id="MBB3130614.1"/>
    </source>
</evidence>
<dbReference type="GO" id="GO:0016787">
    <property type="term" value="F:hydrolase activity"/>
    <property type="evidence" value="ECO:0007669"/>
    <property type="project" value="UniProtKB-KW"/>
</dbReference>
<evidence type="ECO:0000313" key="5">
    <source>
        <dbReference type="Proteomes" id="UP000517523"/>
    </source>
</evidence>
<evidence type="ECO:0000256" key="1">
    <source>
        <dbReference type="ARBA" id="ARBA00008645"/>
    </source>
</evidence>
<dbReference type="SUPFAM" id="SSF53474">
    <property type="entry name" value="alpha/beta-Hydrolases"/>
    <property type="match status" value="1"/>
</dbReference>
<dbReference type="Gene3D" id="3.40.50.1820">
    <property type="entry name" value="alpha/beta hydrolase"/>
    <property type="match status" value="1"/>
</dbReference>
<comment type="similarity">
    <text evidence="1">Belongs to the AB hydrolase superfamily.</text>
</comment>
<feature type="domain" description="AB hydrolase-1" evidence="3">
    <location>
        <begin position="27"/>
        <end position="260"/>
    </location>
</feature>
<evidence type="ECO:0000259" key="3">
    <source>
        <dbReference type="Pfam" id="PF00561"/>
    </source>
</evidence>
<protein>
    <submittedName>
        <fullName evidence="4">Sigma-B regulation protein RsbQ</fullName>
    </submittedName>
</protein>
<dbReference type="FunFam" id="3.40.50.1820:FF:000042">
    <property type="entry name" value="probable strigolactone esterase DAD2"/>
    <property type="match status" value="1"/>
</dbReference>
<sequence length="277" mass="31253">MGQDGDTAMVDVLNRNHVNVIGEGDRTLLFAHGFGCDQSMWQYILPAFEDQYRIVLFDYVGSGKSDLRAYTSEKYRTLRGYMQDVLDIIDALELDKVTFIGHSVSSMIGMLASMERPGRFDRLVMIGPSPRYLNDEGYFGGFDPEDIAELLEMMEMNFAGWASFMAPLAMNNPERPKLSQELERSFISADPAIAREFAEVTFMSDHRQELPLASVPALIMQCSEDSVVPIEVGAYLHRHLRNSTFRLMEAKGHYPHISHPQETIAVIREYLAAPGLS</sequence>
<proteinExistence type="inferred from homology"/>
<dbReference type="Pfam" id="PF00561">
    <property type="entry name" value="Abhydrolase_1"/>
    <property type="match status" value="1"/>
</dbReference>
<comment type="caution">
    <text evidence="4">The sequence shown here is derived from an EMBL/GenBank/DDBJ whole genome shotgun (WGS) entry which is preliminary data.</text>
</comment>
<keyword evidence="2" id="KW-0378">Hydrolase</keyword>
<reference evidence="4 5" key="1">
    <citation type="submission" date="2020-08" db="EMBL/GenBank/DDBJ databases">
        <title>Genomic Encyclopedia of Type Strains, Phase III (KMG-III): the genomes of soil and plant-associated and newly described type strains.</title>
        <authorList>
            <person name="Whitman W."/>
        </authorList>
    </citation>
    <scope>NUCLEOTIDE SEQUENCE [LARGE SCALE GENOMIC DNA]</scope>
    <source>
        <strain evidence="4 5">CECT 5831</strain>
    </source>
</reference>
<name>A0A839TU22_9BACL</name>